<dbReference type="EMBL" id="KQ086132">
    <property type="protein sequence ID" value="KLO07560.1"/>
    <property type="molecule type" value="Genomic_DNA"/>
</dbReference>
<keyword evidence="2" id="KW-1133">Transmembrane helix</keyword>
<feature type="transmembrane region" description="Helical" evidence="2">
    <location>
        <begin position="257"/>
        <end position="281"/>
    </location>
</feature>
<proteinExistence type="predicted"/>
<feature type="transmembrane region" description="Helical" evidence="2">
    <location>
        <begin position="138"/>
        <end position="163"/>
    </location>
</feature>
<feature type="region of interest" description="Disordered" evidence="1">
    <location>
        <begin position="618"/>
        <end position="729"/>
    </location>
</feature>
<accession>A0A0H2R6X6</accession>
<gene>
    <name evidence="3" type="ORF">SCHPADRAFT_643326</name>
</gene>
<keyword evidence="2" id="KW-0812">Transmembrane</keyword>
<feature type="transmembrane region" description="Helical" evidence="2">
    <location>
        <begin position="175"/>
        <end position="195"/>
    </location>
</feature>
<evidence type="ECO:0000313" key="4">
    <source>
        <dbReference type="Proteomes" id="UP000053477"/>
    </source>
</evidence>
<feature type="region of interest" description="Disordered" evidence="1">
    <location>
        <begin position="533"/>
        <end position="573"/>
    </location>
</feature>
<protein>
    <submittedName>
        <fullName evidence="3">Uncharacterized protein</fullName>
    </submittedName>
</protein>
<feature type="transmembrane region" description="Helical" evidence="2">
    <location>
        <begin position="108"/>
        <end position="132"/>
    </location>
</feature>
<evidence type="ECO:0000313" key="3">
    <source>
        <dbReference type="EMBL" id="KLO07560.1"/>
    </source>
</evidence>
<keyword evidence="4" id="KW-1185">Reference proteome</keyword>
<sequence length="729" mass="78811">MAASSIGSDASTLLLLSGLLAAALYALNSSANFRLLRHLICRPPNSSEERQTRSSVLLTPGASVQVFRGVEDVGKFVSGPVSTTISKKTPHNPFADSYYAFLHAFLPALWIIDTAHVIVFAAALCTCFISVASEPPRWPLISLFLLTLIRDSLVRILSITRIFQLNRYILDRNPILAVGLPSLFLLTILALGFVITARLRDASLASLDFSRLAYAYLAIVLAADTLMTLLQLALRLPVLYHSHSCGTERVWYRARHYASVIYASSFWAAVFNWVPIISLLAVPKAPVLVGVHSAVASFGVMGLISAIYSDCSITRKNARSTSPINFNPSSSVTSGIGCEIHLHGHTKIDSKFIPSCPTETQRIIGKRIGVTNKPLPLVPIRAPSFNSFSNEILANAALTVPPSAALSDTLSDASTPRSAFFAITKDPSECSCGSGYNYRNIGGSEEVQDFVDGGEDGRRSSLFSDSRSKRQSSLSPSSQTSDGASTSSSVFQSATVEAGSGMESDSTPRASLDQSVVSSAMYLPRPIFCSSPVSESVSGPFEDKGGYSGSEMKSLPSSPSSFRTTTPTSSSFTNDASVRSIVDLPMDCEDSLERYGTLANLKNDPRWPWEDVKSITSSQKSCETTSSRSHKHRSLHLDKSARSSSASHKTSEDKHGLVPNEGSSRSRISGRIERIWKSRSLSSASTRTLKSQRSSVYDPELGEDHDYFQAGTSGSKRVYGPFRLSTLDK</sequence>
<dbReference type="Proteomes" id="UP000053477">
    <property type="component" value="Unassembled WGS sequence"/>
</dbReference>
<feature type="transmembrane region" description="Helical" evidence="2">
    <location>
        <begin position="287"/>
        <end position="309"/>
    </location>
</feature>
<reference evidence="3 4" key="1">
    <citation type="submission" date="2015-04" db="EMBL/GenBank/DDBJ databases">
        <title>Complete genome sequence of Schizopora paradoxa KUC8140, a cosmopolitan wood degrader in East Asia.</title>
        <authorList>
            <consortium name="DOE Joint Genome Institute"/>
            <person name="Min B."/>
            <person name="Park H."/>
            <person name="Jang Y."/>
            <person name="Kim J.-J."/>
            <person name="Kim K.H."/>
            <person name="Pangilinan J."/>
            <person name="Lipzen A."/>
            <person name="Riley R."/>
            <person name="Grigoriev I.V."/>
            <person name="Spatafora J.W."/>
            <person name="Choi I.-G."/>
        </authorList>
    </citation>
    <scope>NUCLEOTIDE SEQUENCE [LARGE SCALE GENOMIC DNA]</scope>
    <source>
        <strain evidence="3 4">KUC8140</strain>
    </source>
</reference>
<evidence type="ECO:0000256" key="2">
    <source>
        <dbReference type="SAM" id="Phobius"/>
    </source>
</evidence>
<dbReference type="AlphaFoldDB" id="A0A0H2R6X6"/>
<feature type="transmembrane region" description="Helical" evidence="2">
    <location>
        <begin position="215"/>
        <end position="236"/>
    </location>
</feature>
<feature type="compositionally biased region" description="Low complexity" evidence="1">
    <location>
        <begin position="460"/>
        <end position="489"/>
    </location>
</feature>
<feature type="compositionally biased region" description="Low complexity" evidence="1">
    <location>
        <begin position="554"/>
        <end position="573"/>
    </location>
</feature>
<dbReference type="InParanoid" id="A0A0H2R6X6"/>
<name>A0A0H2R6X6_9AGAM</name>
<feature type="compositionally biased region" description="Low complexity" evidence="1">
    <location>
        <begin position="678"/>
        <end position="691"/>
    </location>
</feature>
<evidence type="ECO:0000256" key="1">
    <source>
        <dbReference type="SAM" id="MobiDB-lite"/>
    </source>
</evidence>
<feature type="region of interest" description="Disordered" evidence="1">
    <location>
        <begin position="450"/>
        <end position="511"/>
    </location>
</feature>
<organism evidence="3 4">
    <name type="scientific">Schizopora paradoxa</name>
    <dbReference type="NCBI Taxonomy" id="27342"/>
    <lineage>
        <taxon>Eukaryota</taxon>
        <taxon>Fungi</taxon>
        <taxon>Dikarya</taxon>
        <taxon>Basidiomycota</taxon>
        <taxon>Agaricomycotina</taxon>
        <taxon>Agaricomycetes</taxon>
        <taxon>Hymenochaetales</taxon>
        <taxon>Schizoporaceae</taxon>
        <taxon>Schizopora</taxon>
    </lineage>
</organism>
<feature type="transmembrane region" description="Helical" evidence="2">
    <location>
        <begin position="6"/>
        <end position="27"/>
    </location>
</feature>
<keyword evidence="2" id="KW-0472">Membrane</keyword>